<feature type="active site" description="Charge relay system" evidence="5">
    <location>
        <position position="532"/>
    </location>
</feature>
<feature type="transmembrane region" description="Helical" evidence="7">
    <location>
        <begin position="269"/>
        <end position="287"/>
    </location>
</feature>
<dbReference type="Proteomes" id="UP000317043">
    <property type="component" value="Unassembled WGS sequence"/>
</dbReference>
<evidence type="ECO:0000256" key="6">
    <source>
        <dbReference type="SAM" id="MobiDB-lite"/>
    </source>
</evidence>
<keyword evidence="10" id="KW-1185">Reference proteome</keyword>
<accession>A0A543AWZ1</accession>
<dbReference type="Gene3D" id="3.40.50.200">
    <property type="entry name" value="Peptidase S8/S53 domain"/>
    <property type="match status" value="1"/>
</dbReference>
<evidence type="ECO:0000256" key="3">
    <source>
        <dbReference type="ARBA" id="ARBA00022801"/>
    </source>
</evidence>
<dbReference type="PROSITE" id="PS51892">
    <property type="entry name" value="SUBTILASE"/>
    <property type="match status" value="1"/>
</dbReference>
<evidence type="ECO:0000256" key="4">
    <source>
        <dbReference type="ARBA" id="ARBA00022825"/>
    </source>
</evidence>
<evidence type="ECO:0000256" key="1">
    <source>
        <dbReference type="ARBA" id="ARBA00011073"/>
    </source>
</evidence>
<feature type="transmembrane region" description="Helical" evidence="7">
    <location>
        <begin position="243"/>
        <end position="260"/>
    </location>
</feature>
<dbReference type="InterPro" id="IPR023828">
    <property type="entry name" value="Peptidase_S8_Ser-AS"/>
</dbReference>
<feature type="active site" description="Charge relay system" evidence="5">
    <location>
        <position position="495"/>
    </location>
</feature>
<evidence type="ECO:0000259" key="8">
    <source>
        <dbReference type="Pfam" id="PF00082"/>
    </source>
</evidence>
<dbReference type="InParanoid" id="A0A543AWZ1"/>
<evidence type="ECO:0000313" key="9">
    <source>
        <dbReference type="EMBL" id="TQL77096.1"/>
    </source>
</evidence>
<proteinExistence type="inferred from homology"/>
<dbReference type="AlphaFoldDB" id="A0A543AWZ1"/>
<keyword evidence="3 5" id="KW-0378">Hydrolase</keyword>
<dbReference type="SUPFAM" id="SSF52743">
    <property type="entry name" value="Subtilisin-like"/>
    <property type="match status" value="1"/>
</dbReference>
<keyword evidence="7" id="KW-0472">Membrane</keyword>
<dbReference type="GO" id="GO:0006508">
    <property type="term" value="P:proteolysis"/>
    <property type="evidence" value="ECO:0007669"/>
    <property type="project" value="UniProtKB-KW"/>
</dbReference>
<dbReference type="PROSITE" id="PS00138">
    <property type="entry name" value="SUBTILASE_SER"/>
    <property type="match status" value="1"/>
</dbReference>
<organism evidence="9 10">
    <name type="scientific">Stackebrandtia endophytica</name>
    <dbReference type="NCBI Taxonomy" id="1496996"/>
    <lineage>
        <taxon>Bacteria</taxon>
        <taxon>Bacillati</taxon>
        <taxon>Actinomycetota</taxon>
        <taxon>Actinomycetes</taxon>
        <taxon>Glycomycetales</taxon>
        <taxon>Glycomycetaceae</taxon>
        <taxon>Stackebrandtia</taxon>
    </lineage>
</organism>
<feature type="active site" description="Charge relay system" evidence="5">
    <location>
        <position position="713"/>
    </location>
</feature>
<dbReference type="InterPro" id="IPR036852">
    <property type="entry name" value="Peptidase_S8/S53_dom_sf"/>
</dbReference>
<feature type="transmembrane region" description="Helical" evidence="7">
    <location>
        <begin position="299"/>
        <end position="321"/>
    </location>
</feature>
<dbReference type="PRINTS" id="PR00723">
    <property type="entry name" value="SUBTILISIN"/>
</dbReference>
<dbReference type="PANTHER" id="PTHR43806">
    <property type="entry name" value="PEPTIDASE S8"/>
    <property type="match status" value="1"/>
</dbReference>
<feature type="domain" description="Peptidase S8/S53" evidence="8">
    <location>
        <begin position="486"/>
        <end position="748"/>
    </location>
</feature>
<evidence type="ECO:0000256" key="2">
    <source>
        <dbReference type="ARBA" id="ARBA00022670"/>
    </source>
</evidence>
<feature type="transmembrane region" description="Helical" evidence="7">
    <location>
        <begin position="186"/>
        <end position="206"/>
    </location>
</feature>
<feature type="transmembrane region" description="Helical" evidence="7">
    <location>
        <begin position="333"/>
        <end position="353"/>
    </location>
</feature>
<comment type="similarity">
    <text evidence="1 5">Belongs to the peptidase S8 family.</text>
</comment>
<dbReference type="InterPro" id="IPR015500">
    <property type="entry name" value="Peptidase_S8_subtilisin-rel"/>
</dbReference>
<feature type="transmembrane region" description="Helical" evidence="7">
    <location>
        <begin position="92"/>
        <end position="113"/>
    </location>
</feature>
<evidence type="ECO:0000256" key="5">
    <source>
        <dbReference type="PROSITE-ProRule" id="PRU01240"/>
    </source>
</evidence>
<feature type="region of interest" description="Disordered" evidence="6">
    <location>
        <begin position="669"/>
        <end position="691"/>
    </location>
</feature>
<dbReference type="InterPro" id="IPR050131">
    <property type="entry name" value="Peptidase_S8_subtilisin-like"/>
</dbReference>
<keyword evidence="7" id="KW-1133">Transmembrane helix</keyword>
<feature type="transmembrane region" description="Helical" evidence="7">
    <location>
        <begin position="59"/>
        <end position="80"/>
    </location>
</feature>
<feature type="transmembrane region" description="Helical" evidence="7">
    <location>
        <begin position="17"/>
        <end position="39"/>
    </location>
</feature>
<evidence type="ECO:0000256" key="7">
    <source>
        <dbReference type="SAM" id="Phobius"/>
    </source>
</evidence>
<keyword evidence="2 5" id="KW-0645">Protease</keyword>
<reference evidence="9 10" key="1">
    <citation type="submission" date="2019-06" db="EMBL/GenBank/DDBJ databases">
        <title>Sequencing the genomes of 1000 actinobacteria strains.</title>
        <authorList>
            <person name="Klenk H.-P."/>
        </authorList>
    </citation>
    <scope>NUCLEOTIDE SEQUENCE [LARGE SCALE GENOMIC DNA]</scope>
    <source>
        <strain evidence="9 10">DSM 45928</strain>
    </source>
</reference>
<feature type="transmembrane region" description="Helical" evidence="7">
    <location>
        <begin position="218"/>
        <end position="237"/>
    </location>
</feature>
<feature type="transmembrane region" description="Helical" evidence="7">
    <location>
        <begin position="119"/>
        <end position="137"/>
    </location>
</feature>
<keyword evidence="7" id="KW-0812">Transmembrane</keyword>
<feature type="transmembrane region" description="Helical" evidence="7">
    <location>
        <begin position="157"/>
        <end position="174"/>
    </location>
</feature>
<dbReference type="GO" id="GO:0004252">
    <property type="term" value="F:serine-type endopeptidase activity"/>
    <property type="evidence" value="ECO:0007669"/>
    <property type="project" value="UniProtKB-UniRule"/>
</dbReference>
<feature type="compositionally biased region" description="Polar residues" evidence="6">
    <location>
        <begin position="460"/>
        <end position="470"/>
    </location>
</feature>
<evidence type="ECO:0000313" key="10">
    <source>
        <dbReference type="Proteomes" id="UP000317043"/>
    </source>
</evidence>
<sequence>MTTPENATGTSASPWPVILLIYSIIAGVGIIVAASISQIDGWETMQIMLYLAMPVPTDHWPVLTAVLAGIAALLSFPLIVSRRFPRSVIVGVTWLIAAVALALLGLTRVIPIAVSEAGMVVQAVACLILAAILWPWWRIRGESPVDPDRGTRAAGAAWWAACAGGLMIVPWAWAGALGSLWDTVSAAVLAVAFAVLCGVLLGDRFWSRFAVVSTARRILGGGAAAGIALLLLATGIGGGGLHLLTMVTVPALGFALAALMRRSVRTGRIVMAATAPAAFGPLAFADADEFLPLILGPDFGNWLVFAALFAVVIGWLSGAIYTVTAPRINGLPAVGAGSLVIVIAIVAGMNAIAQPGFHGEKLLVVMTEQADLSGISGDRGQRLSLVHQRLVATAETSQAELRAELDDSGMDWRPFYLLNAIEVDAEAWNRGWLEDRDDVAAVLLNPQNRPVPAEEPAQTGDVTVSGRPQPNIEQVNAPAVWGSSDGAGITIGIADSGVDPDHPAYADRFRGGDDSWFDPVRGTREPVDPHGHGTHALGLALGSEGVGVAPGADWMACSNLPRNAGNPADYLSCLEFMFAPFAPDQDSFADGDPMRAAHIVTNSWGCPPVEGCDPTVFGPAMRALTTGGVFVVVAAGNSGPTCGSAATPPANYPEVFSVGAVDENGEVAEFSSRGPVPGATAKPDAMAPGEVTGTEGVISSLPGGGYGRMSGTSMAAPHVAGAVAVLWQARPELVGDVAATAELLRATASPVTVAKGAAIDACDGSANTVGAGLIDVAAAVGS</sequence>
<dbReference type="Pfam" id="PF00082">
    <property type="entry name" value="Peptidase_S8"/>
    <property type="match status" value="1"/>
</dbReference>
<dbReference type="EMBL" id="VFOW01000001">
    <property type="protein sequence ID" value="TQL77096.1"/>
    <property type="molecule type" value="Genomic_DNA"/>
</dbReference>
<feature type="region of interest" description="Disordered" evidence="6">
    <location>
        <begin position="449"/>
        <end position="470"/>
    </location>
</feature>
<name>A0A543AWZ1_9ACTN</name>
<gene>
    <name evidence="9" type="ORF">FB566_2645</name>
</gene>
<dbReference type="InterPro" id="IPR000209">
    <property type="entry name" value="Peptidase_S8/S53_dom"/>
</dbReference>
<dbReference type="PANTHER" id="PTHR43806:SF67">
    <property type="entry name" value="EGF-LIKE DOMAIN-CONTAINING PROTEIN"/>
    <property type="match status" value="1"/>
</dbReference>
<keyword evidence="4 5" id="KW-0720">Serine protease</keyword>
<protein>
    <submittedName>
        <fullName evidence="9">Subtilase family protein</fullName>
    </submittedName>
</protein>
<comment type="caution">
    <text evidence="9">The sequence shown here is derived from an EMBL/GenBank/DDBJ whole genome shotgun (WGS) entry which is preliminary data.</text>
</comment>